<dbReference type="InterPro" id="IPR051688">
    <property type="entry name" value="USP_A"/>
</dbReference>
<comment type="similarity">
    <text evidence="1">Belongs to the universal stress protein A family.</text>
</comment>
<feature type="domain" description="UspA" evidence="2">
    <location>
        <begin position="155"/>
        <end position="290"/>
    </location>
</feature>
<dbReference type="OrthoDB" id="6368426at2"/>
<dbReference type="SUPFAM" id="SSF52402">
    <property type="entry name" value="Adenine nucleotide alpha hydrolases-like"/>
    <property type="match status" value="2"/>
</dbReference>
<reference evidence="3 4" key="1">
    <citation type="submission" date="2019-02" db="EMBL/GenBank/DDBJ databases">
        <title>Deep-cultivation of Planctomycetes and their phenomic and genomic characterization uncovers novel biology.</title>
        <authorList>
            <person name="Wiegand S."/>
            <person name="Jogler M."/>
            <person name="Boedeker C."/>
            <person name="Pinto D."/>
            <person name="Vollmers J."/>
            <person name="Rivas-Marin E."/>
            <person name="Kohn T."/>
            <person name="Peeters S.H."/>
            <person name="Heuer A."/>
            <person name="Rast P."/>
            <person name="Oberbeckmann S."/>
            <person name="Bunk B."/>
            <person name="Jeske O."/>
            <person name="Meyerdierks A."/>
            <person name="Storesund J.E."/>
            <person name="Kallscheuer N."/>
            <person name="Luecker S."/>
            <person name="Lage O.M."/>
            <person name="Pohl T."/>
            <person name="Merkel B.J."/>
            <person name="Hornburger P."/>
            <person name="Mueller R.-W."/>
            <person name="Bruemmer F."/>
            <person name="Labrenz M."/>
            <person name="Spormann A.M."/>
            <person name="Op Den Camp H."/>
            <person name="Overmann J."/>
            <person name="Amann R."/>
            <person name="Jetten M.S.M."/>
            <person name="Mascher T."/>
            <person name="Medema M.H."/>
            <person name="Devos D.P."/>
            <person name="Kaster A.-K."/>
            <person name="Ovreas L."/>
            <person name="Rohde M."/>
            <person name="Galperin M.Y."/>
            <person name="Jogler C."/>
        </authorList>
    </citation>
    <scope>NUCLEOTIDE SEQUENCE [LARGE SCALE GENOMIC DNA]</scope>
    <source>
        <strain evidence="3 4">Poly41</strain>
    </source>
</reference>
<dbReference type="InterPro" id="IPR006016">
    <property type="entry name" value="UspA"/>
</dbReference>
<dbReference type="InterPro" id="IPR006015">
    <property type="entry name" value="Universal_stress_UspA"/>
</dbReference>
<protein>
    <submittedName>
        <fullName evidence="3">Universal stress protein</fullName>
    </submittedName>
</protein>
<feature type="domain" description="UspA" evidence="2">
    <location>
        <begin position="2"/>
        <end position="140"/>
    </location>
</feature>
<gene>
    <name evidence="3" type="ORF">Poly41_29790</name>
</gene>
<dbReference type="Pfam" id="PF00582">
    <property type="entry name" value="Usp"/>
    <property type="match status" value="2"/>
</dbReference>
<dbReference type="RefSeq" id="WP_146526838.1">
    <property type="nucleotide sequence ID" value="NZ_SJPV01000004.1"/>
</dbReference>
<evidence type="ECO:0000313" key="4">
    <source>
        <dbReference type="Proteomes" id="UP000319143"/>
    </source>
</evidence>
<proteinExistence type="inferred from homology"/>
<sequence length="294" mass="32214">MTNVIFATDGSQQAEQAAKFLCRLPLVGPLNLTLLTNVFIPSHDADAADPLLKDFREHQEAEAKAYLAKAESILSEKADSIGQQIVHGHIGHSIVEAAEASKCDMIVMGAKGHSGIGRMLLGSTSDYVATHAPCNVIVVRGSSHHEATDPLDLTLAYNETPASQRACEEVAKLEWDASTRVHLLGVVPLFEGFSQDLMPNIVQYRTEQRVAAMRHLETGRELFPMLRDRISLDIIESPHVGESIVNECDKQGCDLVVVGDSRRGSISRMLLGSVSRFVLRHAECSVWIARSRPR</sequence>
<dbReference type="EMBL" id="SJPV01000004">
    <property type="protein sequence ID" value="TWU38503.1"/>
    <property type="molecule type" value="Genomic_DNA"/>
</dbReference>
<name>A0A5C6DMC8_9BACT</name>
<evidence type="ECO:0000313" key="3">
    <source>
        <dbReference type="EMBL" id="TWU38503.1"/>
    </source>
</evidence>
<organism evidence="3 4">
    <name type="scientific">Novipirellula artificiosorum</name>
    <dbReference type="NCBI Taxonomy" id="2528016"/>
    <lineage>
        <taxon>Bacteria</taxon>
        <taxon>Pseudomonadati</taxon>
        <taxon>Planctomycetota</taxon>
        <taxon>Planctomycetia</taxon>
        <taxon>Pirellulales</taxon>
        <taxon>Pirellulaceae</taxon>
        <taxon>Novipirellula</taxon>
    </lineage>
</organism>
<dbReference type="Proteomes" id="UP000319143">
    <property type="component" value="Unassembled WGS sequence"/>
</dbReference>
<comment type="caution">
    <text evidence="3">The sequence shown here is derived from an EMBL/GenBank/DDBJ whole genome shotgun (WGS) entry which is preliminary data.</text>
</comment>
<dbReference type="PANTHER" id="PTHR43010:SF1">
    <property type="entry name" value="USPA DOMAIN-CONTAINING PROTEIN"/>
    <property type="match status" value="1"/>
</dbReference>
<dbReference type="CDD" id="cd00293">
    <property type="entry name" value="USP-like"/>
    <property type="match status" value="2"/>
</dbReference>
<dbReference type="PANTHER" id="PTHR43010">
    <property type="entry name" value="UNIVERSAL STRESS PROTEIN SLR1230"/>
    <property type="match status" value="1"/>
</dbReference>
<keyword evidence="4" id="KW-1185">Reference proteome</keyword>
<evidence type="ECO:0000256" key="1">
    <source>
        <dbReference type="ARBA" id="ARBA00008791"/>
    </source>
</evidence>
<dbReference type="AlphaFoldDB" id="A0A5C6DMC8"/>
<accession>A0A5C6DMC8</accession>
<evidence type="ECO:0000259" key="2">
    <source>
        <dbReference type="Pfam" id="PF00582"/>
    </source>
</evidence>
<dbReference type="Gene3D" id="3.40.50.620">
    <property type="entry name" value="HUPs"/>
    <property type="match status" value="2"/>
</dbReference>
<dbReference type="PRINTS" id="PR01438">
    <property type="entry name" value="UNVRSLSTRESS"/>
</dbReference>
<dbReference type="InterPro" id="IPR014729">
    <property type="entry name" value="Rossmann-like_a/b/a_fold"/>
</dbReference>